<feature type="compositionally biased region" description="Low complexity" evidence="1">
    <location>
        <begin position="297"/>
        <end position="309"/>
    </location>
</feature>
<feature type="region of interest" description="Disordered" evidence="1">
    <location>
        <begin position="1"/>
        <end position="95"/>
    </location>
</feature>
<name>A0A1J8PRC4_9AGAM</name>
<feature type="compositionally biased region" description="Polar residues" evidence="1">
    <location>
        <begin position="146"/>
        <end position="156"/>
    </location>
</feature>
<dbReference type="EMBL" id="LVVM01005254">
    <property type="protein sequence ID" value="OJA11063.1"/>
    <property type="molecule type" value="Genomic_DNA"/>
</dbReference>
<feature type="compositionally biased region" description="Low complexity" evidence="1">
    <location>
        <begin position="407"/>
        <end position="421"/>
    </location>
</feature>
<sequence>MTSISPPKITSLPPGTPSGEWANKTESMLQSDTIITDPAMKTTPKPGEHPITTTTSVNTPGHEFPGSYPKELEIEEQEQREPHVGNGSEGPPMASVVHAARQHMPDNVERTVEYAGQRAAAYFPIPQGFKDTVSSYWSYDQEGTHPGQQLSTSLPSSEAKGAQPFEHVGGVGSLPGTLSESSVALLPDERAARTPVSKDESRTQGDNQAKSAASPAGAAAVAGKTESFVPSKSPLSQVQSSQETDTQQVRKIRTSKMDEPPAKLSEPESNTQKPYEVPEEQRSRIAEAAGVGGAAVGAGSAAAQSQEAQARTRNQPRSETAGAGVAGGAIGANGLSKDDREHKQAKLTSQETQQKKREETQSHTREVTDEEGVKHTHNAGAGTGNTDYCPANPAPTGERADQARAQPTSPVSPTSATAASVNGSPKERRVSFLHKVRGEVKIIAGKVSGNEGKVEEGKRIMHGEL</sequence>
<feature type="compositionally biased region" description="Polar residues" evidence="1">
    <location>
        <begin position="228"/>
        <end position="249"/>
    </location>
</feature>
<dbReference type="Proteomes" id="UP000183567">
    <property type="component" value="Unassembled WGS sequence"/>
</dbReference>
<feature type="compositionally biased region" description="Low complexity" evidence="1">
    <location>
        <begin position="209"/>
        <end position="224"/>
    </location>
</feature>
<evidence type="ECO:0000313" key="2">
    <source>
        <dbReference type="EMBL" id="OJA11063.1"/>
    </source>
</evidence>
<accession>A0A1J8PRC4</accession>
<feature type="compositionally biased region" description="Basic and acidic residues" evidence="1">
    <location>
        <begin position="353"/>
        <end position="374"/>
    </location>
</feature>
<proteinExistence type="predicted"/>
<feature type="compositionally biased region" description="Basic and acidic residues" evidence="1">
    <location>
        <begin position="187"/>
        <end position="203"/>
    </location>
</feature>
<comment type="caution">
    <text evidence="2">The sequence shown here is derived from an EMBL/GenBank/DDBJ whole genome shotgun (WGS) entry which is preliminary data.</text>
</comment>
<feature type="compositionally biased region" description="Polar residues" evidence="1">
    <location>
        <begin position="24"/>
        <end position="34"/>
    </location>
</feature>
<protein>
    <submittedName>
        <fullName evidence="2">Uncharacterized protein</fullName>
    </submittedName>
</protein>
<dbReference type="OrthoDB" id="3268823at2759"/>
<keyword evidence="3" id="KW-1185">Reference proteome</keyword>
<reference evidence="2 3" key="1">
    <citation type="submission" date="2016-03" db="EMBL/GenBank/DDBJ databases">
        <title>Comparative genomics of the ectomycorrhizal sister species Rhizopogon vinicolor and Rhizopogon vesiculosus (Basidiomycota: Boletales) reveals a divergence of the mating type B locus.</title>
        <authorList>
            <person name="Mujic A.B."/>
            <person name="Kuo A."/>
            <person name="Tritt A."/>
            <person name="Lipzen A."/>
            <person name="Chen C."/>
            <person name="Johnson J."/>
            <person name="Sharma A."/>
            <person name="Barry K."/>
            <person name="Grigoriev I.V."/>
            <person name="Spatafora J.W."/>
        </authorList>
    </citation>
    <scope>NUCLEOTIDE SEQUENCE [LARGE SCALE GENOMIC DNA]</scope>
    <source>
        <strain evidence="2 3">AM-OR11-056</strain>
    </source>
</reference>
<dbReference type="AlphaFoldDB" id="A0A1J8PRC4"/>
<evidence type="ECO:0000256" key="1">
    <source>
        <dbReference type="SAM" id="MobiDB-lite"/>
    </source>
</evidence>
<feature type="region of interest" description="Disordered" evidence="1">
    <location>
        <begin position="137"/>
        <end position="429"/>
    </location>
</feature>
<gene>
    <name evidence="2" type="ORF">AZE42_06928</name>
</gene>
<evidence type="ECO:0000313" key="3">
    <source>
        <dbReference type="Proteomes" id="UP000183567"/>
    </source>
</evidence>
<organism evidence="2 3">
    <name type="scientific">Rhizopogon vesiculosus</name>
    <dbReference type="NCBI Taxonomy" id="180088"/>
    <lineage>
        <taxon>Eukaryota</taxon>
        <taxon>Fungi</taxon>
        <taxon>Dikarya</taxon>
        <taxon>Basidiomycota</taxon>
        <taxon>Agaricomycotina</taxon>
        <taxon>Agaricomycetes</taxon>
        <taxon>Agaricomycetidae</taxon>
        <taxon>Boletales</taxon>
        <taxon>Suillineae</taxon>
        <taxon>Rhizopogonaceae</taxon>
        <taxon>Rhizopogon</taxon>
    </lineage>
</organism>